<comment type="caution">
    <text evidence="4">The sequence shown here is derived from an EMBL/GenBank/DDBJ whole genome shotgun (WGS) entry which is preliminary data.</text>
</comment>
<dbReference type="InterPro" id="IPR000225">
    <property type="entry name" value="Armadillo"/>
</dbReference>
<reference evidence="4" key="1">
    <citation type="submission" date="2020-06" db="EMBL/GenBank/DDBJ databases">
        <authorList>
            <person name="Li T."/>
            <person name="Hu X."/>
            <person name="Zhang T."/>
            <person name="Song X."/>
            <person name="Zhang H."/>
            <person name="Dai N."/>
            <person name="Sheng W."/>
            <person name="Hou X."/>
            <person name="Wei L."/>
        </authorList>
    </citation>
    <scope>NUCLEOTIDE SEQUENCE</scope>
    <source>
        <strain evidence="4">G02</strain>
        <tissue evidence="4">Leaf</tissue>
    </source>
</reference>
<name>A0AAW2MKE7_SESRA</name>
<evidence type="ECO:0000313" key="4">
    <source>
        <dbReference type="EMBL" id="KAL0330581.1"/>
    </source>
</evidence>
<dbReference type="EMBL" id="JACGWJ010000022">
    <property type="protein sequence ID" value="KAL0330581.1"/>
    <property type="molecule type" value="Genomic_DNA"/>
</dbReference>
<proteinExistence type="predicted"/>
<evidence type="ECO:0000256" key="2">
    <source>
        <dbReference type="PROSITE-ProRule" id="PRU00259"/>
    </source>
</evidence>
<dbReference type="InterPro" id="IPR016024">
    <property type="entry name" value="ARM-type_fold"/>
</dbReference>
<protein>
    <submittedName>
        <fullName evidence="4">U-box domain-containing protein 7</fullName>
    </submittedName>
</protein>
<feature type="compositionally biased region" description="Low complexity" evidence="3">
    <location>
        <begin position="429"/>
        <end position="441"/>
    </location>
</feature>
<feature type="compositionally biased region" description="Polar residues" evidence="3">
    <location>
        <begin position="361"/>
        <end position="373"/>
    </location>
</feature>
<accession>A0AAW2MKE7</accession>
<feature type="compositionally biased region" description="Acidic residues" evidence="3">
    <location>
        <begin position="377"/>
        <end position="389"/>
    </location>
</feature>
<dbReference type="AlphaFoldDB" id="A0AAW2MKE7"/>
<sequence>MAWRTTSKCDGKDAGSVVLERPLKLWSLIIDRVRCGGGVQRPCRKKAEAKQRSGSEKLSELLKQPEWWENEEEVRRKEQELEALKKVAKKLQQEGSMEVVLEGAAEIRRLTRDDPQARTTLALLGVIPPLVALLDAQDPTFNSQIAALYALLNLAITNDANKAAIVKAGAAHKMLKLIQSPNGEHSQAIAEAVVANFLGLSALDSNKPIIGSSGAIPFLVETLKGSDETVSSQAKQDSLRALYNLSISPSNVFAMLETDLIPHLFFKLGDMDMNSPGCQEKASYILMVMAHKSYGDRQAMIEAGIVSSLLELTLLGSTLAQKRASRMLECLRAEKGKQVLGNCGGGSLTATLSAPLCGALSTSSPMDPTNQPKDTMKEDEEEEEEEEMMSQEKKAVKQLVQQSLQNNMKRMVKRANLPHDFVPSDHFKSLTLSSTSKSLPF</sequence>
<keyword evidence="1" id="KW-0677">Repeat</keyword>
<dbReference type="SUPFAM" id="SSF48371">
    <property type="entry name" value="ARM repeat"/>
    <property type="match status" value="1"/>
</dbReference>
<feature type="repeat" description="ARM" evidence="2">
    <location>
        <begin position="125"/>
        <end position="169"/>
    </location>
</feature>
<dbReference type="PROSITE" id="PS50176">
    <property type="entry name" value="ARM_REPEAT"/>
    <property type="match status" value="1"/>
</dbReference>
<dbReference type="PANTHER" id="PTHR46700:SF1">
    <property type="entry name" value="ARM REPEAT SUPERFAMILY PROTEIN"/>
    <property type="match status" value="1"/>
</dbReference>
<dbReference type="PANTHER" id="PTHR46700">
    <property type="entry name" value="ARM REPEAT SUPERFAMILY PROTEIN"/>
    <property type="match status" value="1"/>
</dbReference>
<dbReference type="InterPro" id="IPR011989">
    <property type="entry name" value="ARM-like"/>
</dbReference>
<dbReference type="Gene3D" id="1.25.10.10">
    <property type="entry name" value="Leucine-rich Repeat Variant"/>
    <property type="match status" value="1"/>
</dbReference>
<reference evidence="4" key="2">
    <citation type="journal article" date="2024" name="Plant">
        <title>Genomic evolution and insights into agronomic trait innovations of Sesamum species.</title>
        <authorList>
            <person name="Miao H."/>
            <person name="Wang L."/>
            <person name="Qu L."/>
            <person name="Liu H."/>
            <person name="Sun Y."/>
            <person name="Le M."/>
            <person name="Wang Q."/>
            <person name="Wei S."/>
            <person name="Zheng Y."/>
            <person name="Lin W."/>
            <person name="Duan Y."/>
            <person name="Cao H."/>
            <person name="Xiong S."/>
            <person name="Wang X."/>
            <person name="Wei L."/>
            <person name="Li C."/>
            <person name="Ma Q."/>
            <person name="Ju M."/>
            <person name="Zhao R."/>
            <person name="Li G."/>
            <person name="Mu C."/>
            <person name="Tian Q."/>
            <person name="Mei H."/>
            <person name="Zhang T."/>
            <person name="Gao T."/>
            <person name="Zhang H."/>
        </authorList>
    </citation>
    <scope>NUCLEOTIDE SEQUENCE</scope>
    <source>
        <strain evidence="4">G02</strain>
    </source>
</reference>
<dbReference type="SMART" id="SM00185">
    <property type="entry name" value="ARM"/>
    <property type="match status" value="4"/>
</dbReference>
<organism evidence="4">
    <name type="scientific">Sesamum radiatum</name>
    <name type="common">Black benniseed</name>
    <dbReference type="NCBI Taxonomy" id="300843"/>
    <lineage>
        <taxon>Eukaryota</taxon>
        <taxon>Viridiplantae</taxon>
        <taxon>Streptophyta</taxon>
        <taxon>Embryophyta</taxon>
        <taxon>Tracheophyta</taxon>
        <taxon>Spermatophyta</taxon>
        <taxon>Magnoliopsida</taxon>
        <taxon>eudicotyledons</taxon>
        <taxon>Gunneridae</taxon>
        <taxon>Pentapetalae</taxon>
        <taxon>asterids</taxon>
        <taxon>lamiids</taxon>
        <taxon>Lamiales</taxon>
        <taxon>Pedaliaceae</taxon>
        <taxon>Sesamum</taxon>
    </lineage>
</organism>
<feature type="region of interest" description="Disordered" evidence="3">
    <location>
        <begin position="361"/>
        <end position="397"/>
    </location>
</feature>
<feature type="region of interest" description="Disordered" evidence="3">
    <location>
        <begin position="422"/>
        <end position="441"/>
    </location>
</feature>
<evidence type="ECO:0000256" key="3">
    <source>
        <dbReference type="SAM" id="MobiDB-lite"/>
    </source>
</evidence>
<gene>
    <name evidence="4" type="ORF">Sradi_5044800</name>
</gene>
<evidence type="ECO:0000256" key="1">
    <source>
        <dbReference type="ARBA" id="ARBA00022737"/>
    </source>
</evidence>